<comment type="caution">
    <text evidence="1">The sequence shown here is derived from an EMBL/GenBank/DDBJ whole genome shotgun (WGS) entry which is preliminary data.</text>
</comment>
<accession>A0ACB9BDR6</accession>
<name>A0ACB9BDR6_ARCLA</name>
<reference evidence="1 2" key="2">
    <citation type="journal article" date="2022" name="Mol. Ecol. Resour.">
        <title>The genomes of chicory, endive, great burdock and yacon provide insights into Asteraceae paleo-polyploidization history and plant inulin production.</title>
        <authorList>
            <person name="Fan W."/>
            <person name="Wang S."/>
            <person name="Wang H."/>
            <person name="Wang A."/>
            <person name="Jiang F."/>
            <person name="Liu H."/>
            <person name="Zhao H."/>
            <person name="Xu D."/>
            <person name="Zhang Y."/>
        </authorList>
    </citation>
    <scope>NUCLEOTIDE SEQUENCE [LARGE SCALE GENOMIC DNA]</scope>
    <source>
        <strain evidence="2">cv. Niubang</strain>
    </source>
</reference>
<evidence type="ECO:0000313" key="2">
    <source>
        <dbReference type="Proteomes" id="UP001055879"/>
    </source>
</evidence>
<sequence length="75" mass="8704">MIQERISTWASPFPSIAARWHFHTQKNSYSTFLVLLDSSPTFSLSFKSSRFQVLFLVGEKIDFSSLYVIMKIILI</sequence>
<gene>
    <name evidence="1" type="ORF">L6452_21266</name>
</gene>
<organism evidence="1 2">
    <name type="scientific">Arctium lappa</name>
    <name type="common">Greater burdock</name>
    <name type="synonym">Lappa major</name>
    <dbReference type="NCBI Taxonomy" id="4217"/>
    <lineage>
        <taxon>Eukaryota</taxon>
        <taxon>Viridiplantae</taxon>
        <taxon>Streptophyta</taxon>
        <taxon>Embryophyta</taxon>
        <taxon>Tracheophyta</taxon>
        <taxon>Spermatophyta</taxon>
        <taxon>Magnoliopsida</taxon>
        <taxon>eudicotyledons</taxon>
        <taxon>Gunneridae</taxon>
        <taxon>Pentapetalae</taxon>
        <taxon>asterids</taxon>
        <taxon>campanulids</taxon>
        <taxon>Asterales</taxon>
        <taxon>Asteraceae</taxon>
        <taxon>Carduoideae</taxon>
        <taxon>Cardueae</taxon>
        <taxon>Arctiinae</taxon>
        <taxon>Arctium</taxon>
    </lineage>
</organism>
<protein>
    <submittedName>
        <fullName evidence="1">Uncharacterized protein</fullName>
    </submittedName>
</protein>
<proteinExistence type="predicted"/>
<keyword evidence="2" id="KW-1185">Reference proteome</keyword>
<dbReference type="EMBL" id="CM042052">
    <property type="protein sequence ID" value="KAI3720350.1"/>
    <property type="molecule type" value="Genomic_DNA"/>
</dbReference>
<dbReference type="Proteomes" id="UP001055879">
    <property type="component" value="Linkage Group LG06"/>
</dbReference>
<reference evidence="2" key="1">
    <citation type="journal article" date="2022" name="Mol. Ecol. Resour.">
        <title>The genomes of chicory, endive, great burdock and yacon provide insights into Asteraceae palaeo-polyploidization history and plant inulin production.</title>
        <authorList>
            <person name="Fan W."/>
            <person name="Wang S."/>
            <person name="Wang H."/>
            <person name="Wang A."/>
            <person name="Jiang F."/>
            <person name="Liu H."/>
            <person name="Zhao H."/>
            <person name="Xu D."/>
            <person name="Zhang Y."/>
        </authorList>
    </citation>
    <scope>NUCLEOTIDE SEQUENCE [LARGE SCALE GENOMIC DNA]</scope>
    <source>
        <strain evidence="2">cv. Niubang</strain>
    </source>
</reference>
<evidence type="ECO:0000313" key="1">
    <source>
        <dbReference type="EMBL" id="KAI3720350.1"/>
    </source>
</evidence>